<keyword evidence="2" id="KW-1185">Reference proteome</keyword>
<dbReference type="Proteomes" id="UP000620025">
    <property type="component" value="Unassembled WGS sequence"/>
</dbReference>
<evidence type="ECO:0000313" key="2">
    <source>
        <dbReference type="Proteomes" id="UP000620025"/>
    </source>
</evidence>
<protein>
    <submittedName>
        <fullName evidence="1">Uncharacterized protein</fullName>
    </submittedName>
</protein>
<comment type="caution">
    <text evidence="1">The sequence shown here is derived from an EMBL/GenBank/DDBJ whole genome shotgun (WGS) entry which is preliminary data.</text>
</comment>
<reference evidence="1 2" key="1">
    <citation type="journal article" date="2020" name="FEMS Microbiol. Ecol.">
        <title>Temporal dynamics of bacterial communities during seed development and maturation.</title>
        <authorList>
            <person name="Chesneau G."/>
            <person name="Torres-Cortes G."/>
            <person name="Briand M."/>
            <person name="Darrasse A."/>
            <person name="Preveaux A."/>
            <person name="Marais C."/>
            <person name="Jacques M.A."/>
            <person name="Shade A."/>
            <person name="Barret M."/>
        </authorList>
    </citation>
    <scope>NUCLEOTIDE SEQUENCE [LARGE SCALE GENOMIC DNA]</scope>
    <source>
        <strain evidence="1 2">CFBP13599</strain>
    </source>
</reference>
<dbReference type="EMBL" id="JACYWZ010000003">
    <property type="protein sequence ID" value="MBD8769910.1"/>
    <property type="molecule type" value="Genomic_DNA"/>
</dbReference>
<proteinExistence type="predicted"/>
<name>A0ABR9BYG2_9PSED</name>
<gene>
    <name evidence="1" type="ORF">IFT38_10175</name>
</gene>
<evidence type="ECO:0000313" key="1">
    <source>
        <dbReference type="EMBL" id="MBD8769910.1"/>
    </source>
</evidence>
<accession>A0ABR9BYG2</accession>
<sequence>MITFLLGWCALSVLAAIVFVGLIRADKRREVQAMEKARTSYDRVFFQPRLLG</sequence>
<dbReference type="RefSeq" id="WP_192067373.1">
    <property type="nucleotide sequence ID" value="NZ_JACYWY010000001.1"/>
</dbReference>
<organism evidence="1 2">
    <name type="scientific">Pseudomonas coleopterorum</name>
    <dbReference type="NCBI Taxonomy" id="1605838"/>
    <lineage>
        <taxon>Bacteria</taxon>
        <taxon>Pseudomonadati</taxon>
        <taxon>Pseudomonadota</taxon>
        <taxon>Gammaproteobacteria</taxon>
        <taxon>Pseudomonadales</taxon>
        <taxon>Pseudomonadaceae</taxon>
        <taxon>Pseudomonas</taxon>
    </lineage>
</organism>